<comment type="caution">
    <text evidence="2">The sequence shown here is derived from an EMBL/GenBank/DDBJ whole genome shotgun (WGS) entry which is preliminary data.</text>
</comment>
<feature type="compositionally biased region" description="Low complexity" evidence="1">
    <location>
        <begin position="335"/>
        <end position="346"/>
    </location>
</feature>
<dbReference type="AlphaFoldDB" id="A0A1C7MPX4"/>
<dbReference type="OrthoDB" id="2333993at2759"/>
<accession>A0A1C7MPX4</accession>
<feature type="region of interest" description="Disordered" evidence="1">
    <location>
        <begin position="1"/>
        <end position="84"/>
    </location>
</feature>
<sequence>MSNRRDNGDRKGRGSNKENRDVKEASTSSCAGMGGHDDPEDDTQESVYDTFPGEWQNAPYSSSSLDNPQLQEQPDEDSKIVQEPSATEPFFTLDRNSQFLAGLNFSSTPPVTPGLSPMKSVNDVPSNIILESPYNPSATPSFRHSPARLPIDQPWRFLSPSHPLHSTREVSLAMLVHGEESPIVHGFDSSPVVVAPKSEFQGKGIFGSPFVPGAGSKETASDLDAMFSFADSSPRRFFCETPVAFTDRAEFKKHRIPESPLGRGLSGKKNRSLAWVSDVSLTPLNGRVGTGAGLMEPIQLQGEDPFAAEGLYDSWIDLTGEADGSIENVVEDPIESSQETSPPESSNEGDSPVLRRSQSSQMSVNSSGGRSHFSGPGLMDAVLSKSKSRRRKSNAADSTANHGEEAQASGSGVSMGSPFKPGKKTRRDFLSGLLEGDAGTCEMQDALQPKKRRKTVTGHD</sequence>
<proteinExistence type="predicted"/>
<feature type="compositionally biased region" description="Basic residues" evidence="1">
    <location>
        <begin position="449"/>
        <end position="460"/>
    </location>
</feature>
<organism evidence="2 3">
    <name type="scientific">Grifola frondosa</name>
    <name type="common">Maitake</name>
    <name type="synonym">Polyporus frondosus</name>
    <dbReference type="NCBI Taxonomy" id="5627"/>
    <lineage>
        <taxon>Eukaryota</taxon>
        <taxon>Fungi</taxon>
        <taxon>Dikarya</taxon>
        <taxon>Basidiomycota</taxon>
        <taxon>Agaricomycotina</taxon>
        <taxon>Agaricomycetes</taxon>
        <taxon>Polyporales</taxon>
        <taxon>Grifolaceae</taxon>
        <taxon>Grifola</taxon>
    </lineage>
</organism>
<evidence type="ECO:0000313" key="2">
    <source>
        <dbReference type="EMBL" id="OBZ78737.1"/>
    </source>
</evidence>
<dbReference type="EMBL" id="LUGG01000001">
    <property type="protein sequence ID" value="OBZ78737.1"/>
    <property type="molecule type" value="Genomic_DNA"/>
</dbReference>
<name>A0A1C7MPX4_GRIFR</name>
<protein>
    <submittedName>
        <fullName evidence="2">Uncharacterized protein</fullName>
    </submittedName>
</protein>
<gene>
    <name evidence="2" type="ORF">A0H81_00877</name>
</gene>
<feature type="compositionally biased region" description="Low complexity" evidence="1">
    <location>
        <begin position="355"/>
        <end position="371"/>
    </location>
</feature>
<dbReference type="OMA" id="SLDGDCE"/>
<evidence type="ECO:0000256" key="1">
    <source>
        <dbReference type="SAM" id="MobiDB-lite"/>
    </source>
</evidence>
<dbReference type="Proteomes" id="UP000092993">
    <property type="component" value="Unassembled WGS sequence"/>
</dbReference>
<evidence type="ECO:0000313" key="3">
    <source>
        <dbReference type="Proteomes" id="UP000092993"/>
    </source>
</evidence>
<reference evidence="2 3" key="1">
    <citation type="submission" date="2016-03" db="EMBL/GenBank/DDBJ databases">
        <title>Whole genome sequencing of Grifola frondosa 9006-11.</title>
        <authorList>
            <person name="Min B."/>
            <person name="Park H."/>
            <person name="Kim J.-G."/>
            <person name="Cho H."/>
            <person name="Oh Y.-L."/>
            <person name="Kong W.-S."/>
            <person name="Choi I.-G."/>
        </authorList>
    </citation>
    <scope>NUCLEOTIDE SEQUENCE [LARGE SCALE GENOMIC DNA]</scope>
    <source>
        <strain evidence="2 3">9006-11</strain>
    </source>
</reference>
<feature type="region of interest" description="Disordered" evidence="1">
    <location>
        <begin position="332"/>
        <end position="460"/>
    </location>
</feature>
<feature type="compositionally biased region" description="Polar residues" evidence="1">
    <location>
        <begin position="58"/>
        <end position="72"/>
    </location>
</feature>
<keyword evidence="3" id="KW-1185">Reference proteome</keyword>
<feature type="compositionally biased region" description="Basic and acidic residues" evidence="1">
    <location>
        <begin position="1"/>
        <end position="24"/>
    </location>
</feature>